<organism evidence="1 2">
    <name type="scientific">Proteiniborus ethanoligenes</name>
    <dbReference type="NCBI Taxonomy" id="415015"/>
    <lineage>
        <taxon>Bacteria</taxon>
        <taxon>Bacillati</taxon>
        <taxon>Bacillota</taxon>
        <taxon>Clostridia</taxon>
        <taxon>Eubacteriales</taxon>
        <taxon>Proteiniborus</taxon>
    </lineage>
</organism>
<dbReference type="SUPFAM" id="SSF160980">
    <property type="entry name" value="SSO1389-like"/>
    <property type="match status" value="1"/>
</dbReference>
<name>A0A1H3SDH5_9FIRM</name>
<dbReference type="InterPro" id="IPR011742">
    <property type="entry name" value="CRISPR-assoc_prot_TM1812"/>
</dbReference>
<dbReference type="InterPro" id="IPR013383">
    <property type="entry name" value="CRISPR-assoc_prot_DxTHG_CS"/>
</dbReference>
<reference evidence="1 2" key="1">
    <citation type="submission" date="2016-10" db="EMBL/GenBank/DDBJ databases">
        <authorList>
            <person name="de Groot N.N."/>
        </authorList>
    </citation>
    <scope>NUCLEOTIDE SEQUENCE [LARGE SCALE GENOMIC DNA]</scope>
    <source>
        <strain evidence="1 2">DSM 21650</strain>
    </source>
</reference>
<proteinExistence type="predicted"/>
<dbReference type="STRING" id="415015.SAMN05660462_02836"/>
<dbReference type="Proteomes" id="UP000198625">
    <property type="component" value="Unassembled WGS sequence"/>
</dbReference>
<evidence type="ECO:0000313" key="2">
    <source>
        <dbReference type="Proteomes" id="UP000198625"/>
    </source>
</evidence>
<dbReference type="AlphaFoldDB" id="A0A1H3SDH5"/>
<dbReference type="EMBL" id="FNQE01000041">
    <property type="protein sequence ID" value="SDZ35758.1"/>
    <property type="molecule type" value="Genomic_DNA"/>
</dbReference>
<accession>A0A1H3SDH5</accession>
<dbReference type="NCBIfam" id="TIGR02221">
    <property type="entry name" value="cas_TM1812"/>
    <property type="match status" value="1"/>
</dbReference>
<sequence>MKKLITFLGTGDYSVVTYNYGNTCVRTRYVQECIANILGSDVEFIVVLTEKAKATNWEGKGKAKGSDEECDKLQNILIKNNIKYRELEIFDGNNSDEMWSNFDKIFDALEEGDEVYVDVTHSFRSIPFIIMSVLNYARFIKNIEVKDIFYGAYDAKVNDVAPIFNLSIFNHITDWTIGAEKFLNTGDSRQLAMIISSTIKPILIESKGKNQDANIARKIKDDLESFSGGLYTVRGNSISEYGIALKTTLESIKKIELIELKPFEKILDKIFEKVYFYSDSIVRDIHNTVKLSRDLRLIQQSYTFLQENIINYLCHMGNINIHNVNERELTVTVLLSYHKLKNIKLKDEYLIINEKIKDYASHELAALYDDIGDYRNDLNHAGYRQDSKEYKGFAKKLDSFILDFEKLVFDKNVEMELIV</sequence>
<gene>
    <name evidence="1" type="ORF">SAMN05660462_02836</name>
</gene>
<keyword evidence="2" id="KW-1185">Reference proteome</keyword>
<dbReference type="RefSeq" id="WP_176967991.1">
    <property type="nucleotide sequence ID" value="NZ_FNQE01000041.1"/>
</dbReference>
<protein>
    <submittedName>
        <fullName evidence="1">CRISPR-associated protein, TM1812 family</fullName>
    </submittedName>
</protein>
<evidence type="ECO:0000313" key="1">
    <source>
        <dbReference type="EMBL" id="SDZ35758.1"/>
    </source>
</evidence>
<dbReference type="NCBIfam" id="TIGR02549">
    <property type="entry name" value="CRISPR_DxTHG"/>
    <property type="match status" value="1"/>
</dbReference>
<dbReference type="CDD" id="cd09732">
    <property type="entry name" value="Csx1_III-U"/>
    <property type="match status" value="1"/>
</dbReference>